<dbReference type="GO" id="GO:0031097">
    <property type="term" value="C:medial cortex"/>
    <property type="evidence" value="ECO:0007669"/>
    <property type="project" value="TreeGrafter"/>
</dbReference>
<dbReference type="Gene3D" id="1.20.1270.60">
    <property type="entry name" value="Arfaptin homology (AH) domain/BAR domain"/>
    <property type="match status" value="1"/>
</dbReference>
<dbReference type="PANTHER" id="PTHR47174">
    <property type="entry name" value="BRIDGING INTEGRATOR 3"/>
    <property type="match status" value="1"/>
</dbReference>
<dbReference type="RefSeq" id="XP_004361093.1">
    <property type="nucleotide sequence ID" value="XM_004361036.1"/>
</dbReference>
<keyword evidence="4" id="KW-0206">Cytoskeleton</keyword>
<dbReference type="GO" id="GO:0030036">
    <property type="term" value="P:actin cytoskeleton organization"/>
    <property type="evidence" value="ECO:0007669"/>
    <property type="project" value="UniProtKB-ARBA"/>
</dbReference>
<protein>
    <submittedName>
        <fullName evidence="8">SH3 domain-containing protein</fullName>
    </submittedName>
</protein>
<dbReference type="InterPro" id="IPR027267">
    <property type="entry name" value="AH/BAR_dom_sf"/>
</dbReference>
<dbReference type="InterPro" id="IPR046982">
    <property type="entry name" value="BIN3/RVS161-like"/>
</dbReference>
<name>F4PL20_CACFS</name>
<dbReference type="Pfam" id="PF14604">
    <property type="entry name" value="SH3_9"/>
    <property type="match status" value="1"/>
</dbReference>
<dbReference type="InterPro" id="IPR036028">
    <property type="entry name" value="SH3-like_dom_sf"/>
</dbReference>
<dbReference type="GO" id="GO:0006897">
    <property type="term" value="P:endocytosis"/>
    <property type="evidence" value="ECO:0007669"/>
    <property type="project" value="InterPro"/>
</dbReference>
<dbReference type="GO" id="GO:0008289">
    <property type="term" value="F:lipid binding"/>
    <property type="evidence" value="ECO:0007669"/>
    <property type="project" value="TreeGrafter"/>
</dbReference>
<dbReference type="GO" id="GO:1990528">
    <property type="term" value="C:Rvs161p-Rvs167p complex"/>
    <property type="evidence" value="ECO:0007669"/>
    <property type="project" value="TreeGrafter"/>
</dbReference>
<evidence type="ECO:0000313" key="8">
    <source>
        <dbReference type="EMBL" id="EGG23242.1"/>
    </source>
</evidence>
<dbReference type="STRING" id="1054147.F4PL20"/>
<dbReference type="PROSITE" id="PS50002">
    <property type="entry name" value="SH3"/>
    <property type="match status" value="1"/>
</dbReference>
<dbReference type="GO" id="GO:0008092">
    <property type="term" value="F:cytoskeletal protein binding"/>
    <property type="evidence" value="ECO:0007669"/>
    <property type="project" value="UniProtKB-ARBA"/>
</dbReference>
<dbReference type="Gene3D" id="2.30.30.40">
    <property type="entry name" value="SH3 Domains"/>
    <property type="match status" value="1"/>
</dbReference>
<dbReference type="PANTHER" id="PTHR47174:SF3">
    <property type="entry name" value="BRIDGING INTEGRATOR 3"/>
    <property type="match status" value="1"/>
</dbReference>
<dbReference type="InterPro" id="IPR001452">
    <property type="entry name" value="SH3_domain"/>
</dbReference>
<keyword evidence="2 5" id="KW-0728">SH3 domain</keyword>
<feature type="domain" description="SH3" evidence="6">
    <location>
        <begin position="314"/>
        <end position="369"/>
    </location>
</feature>
<dbReference type="Proteomes" id="UP000007797">
    <property type="component" value="Unassembled WGS sequence"/>
</dbReference>
<evidence type="ECO:0000259" key="6">
    <source>
        <dbReference type="PROSITE" id="PS50002"/>
    </source>
</evidence>
<evidence type="ECO:0000259" key="7">
    <source>
        <dbReference type="PROSITE" id="PS51021"/>
    </source>
</evidence>
<sequence>MATIKTSFARTRQRLMTKTGQSEETVDVEYHYEKEKVFSSEERMVRLQKNAKKMIDLYKDLSKAMSELSSDACDLYEESDPLYRPASRIKEMSSDMEKNRQVYEENMTTSFQQPILAYISQYKEIRKRTEECTTRRIDMDRYKNDIGKLREKSSSHVLKQKLAPTEEKYQFCKEGYESLHMELLEDLPRLYEDRNAYFTYLLAALVKGQNQFYESMANEWHNMPQMVAGINDQAGKDHPQVITSVGTSSASINIRNDPAFKANASIKTKQTSEFQTTAGPLAKDLKSNTPNDTSNLGTVVQPNPAFQHTGKQGSGAQLATALYDFAGMDSTELSFKAGDRIIIHKKDGEWMEGELHGMRGLVPANYVQL</sequence>
<dbReference type="GO" id="GO:0015629">
    <property type="term" value="C:actin cytoskeleton"/>
    <property type="evidence" value="ECO:0007669"/>
    <property type="project" value="TreeGrafter"/>
</dbReference>
<reference evidence="9" key="1">
    <citation type="journal article" date="2011" name="Genome Res.">
        <title>Phylogeny-wide analysis of social amoeba genomes highlights ancient origins for complex intercellular communication.</title>
        <authorList>
            <person name="Heidel A.J."/>
            <person name="Lawal H.M."/>
            <person name="Felder M."/>
            <person name="Schilde C."/>
            <person name="Helps N.R."/>
            <person name="Tunggal B."/>
            <person name="Rivero F."/>
            <person name="John U."/>
            <person name="Schleicher M."/>
            <person name="Eichinger L."/>
            <person name="Platzer M."/>
            <person name="Noegel A.A."/>
            <person name="Schaap P."/>
            <person name="Gloeckner G."/>
        </authorList>
    </citation>
    <scope>NUCLEOTIDE SEQUENCE [LARGE SCALE GENOMIC DNA]</scope>
    <source>
        <strain evidence="9">SH3</strain>
    </source>
</reference>
<evidence type="ECO:0000256" key="4">
    <source>
        <dbReference type="ARBA" id="ARBA00023212"/>
    </source>
</evidence>
<evidence type="ECO:0000313" key="9">
    <source>
        <dbReference type="Proteomes" id="UP000007797"/>
    </source>
</evidence>
<dbReference type="PROSITE" id="PS51021">
    <property type="entry name" value="BAR"/>
    <property type="match status" value="1"/>
</dbReference>
<dbReference type="KEGG" id="dfa:DFA_05374"/>
<dbReference type="GO" id="GO:0043332">
    <property type="term" value="C:mating projection tip"/>
    <property type="evidence" value="ECO:0007669"/>
    <property type="project" value="TreeGrafter"/>
</dbReference>
<dbReference type="AlphaFoldDB" id="F4PL20"/>
<dbReference type="OrthoDB" id="27423at2759"/>
<dbReference type="FunFam" id="2.30.30.40:FF:000072">
    <property type="entry name" value="Unconventional Myosin IB"/>
    <property type="match status" value="1"/>
</dbReference>
<dbReference type="GO" id="GO:0051666">
    <property type="term" value="P:actin cortical patch localization"/>
    <property type="evidence" value="ECO:0007669"/>
    <property type="project" value="InterPro"/>
</dbReference>
<dbReference type="GeneID" id="14874937"/>
<dbReference type="SUPFAM" id="SSF50044">
    <property type="entry name" value="SH3-domain"/>
    <property type="match status" value="1"/>
</dbReference>
<evidence type="ECO:0000256" key="3">
    <source>
        <dbReference type="ARBA" id="ARBA00022490"/>
    </source>
</evidence>
<dbReference type="SUPFAM" id="SSF103657">
    <property type="entry name" value="BAR/IMD domain-like"/>
    <property type="match status" value="1"/>
</dbReference>
<comment type="subcellular location">
    <subcellularLocation>
        <location evidence="1">Cytoplasm</location>
        <location evidence="1">Cytoskeleton</location>
    </subcellularLocation>
</comment>
<keyword evidence="9" id="KW-1185">Reference proteome</keyword>
<evidence type="ECO:0000256" key="1">
    <source>
        <dbReference type="ARBA" id="ARBA00004245"/>
    </source>
</evidence>
<dbReference type="SMART" id="SM00326">
    <property type="entry name" value="SH3"/>
    <property type="match status" value="1"/>
</dbReference>
<dbReference type="Pfam" id="PF03114">
    <property type="entry name" value="BAR"/>
    <property type="match status" value="1"/>
</dbReference>
<feature type="domain" description="BAR" evidence="7">
    <location>
        <begin position="15"/>
        <end position="236"/>
    </location>
</feature>
<gene>
    <name evidence="8" type="ORF">DFA_05374</name>
</gene>
<evidence type="ECO:0000256" key="5">
    <source>
        <dbReference type="PROSITE-ProRule" id="PRU00192"/>
    </source>
</evidence>
<dbReference type="CDD" id="cd07307">
    <property type="entry name" value="BAR"/>
    <property type="match status" value="1"/>
</dbReference>
<dbReference type="OMA" id="KTSFART"/>
<keyword evidence="3" id="KW-0963">Cytoplasm</keyword>
<dbReference type="GO" id="GO:0097320">
    <property type="term" value="P:plasma membrane tubulation"/>
    <property type="evidence" value="ECO:0007669"/>
    <property type="project" value="TreeGrafter"/>
</dbReference>
<dbReference type="GO" id="GO:0005886">
    <property type="term" value="C:plasma membrane"/>
    <property type="evidence" value="ECO:0007669"/>
    <property type="project" value="EnsemblProtists"/>
</dbReference>
<accession>F4PL20</accession>
<organism evidence="8 9">
    <name type="scientific">Cavenderia fasciculata</name>
    <name type="common">Slime mold</name>
    <name type="synonym">Dictyostelium fasciculatum</name>
    <dbReference type="NCBI Taxonomy" id="261658"/>
    <lineage>
        <taxon>Eukaryota</taxon>
        <taxon>Amoebozoa</taxon>
        <taxon>Evosea</taxon>
        <taxon>Eumycetozoa</taxon>
        <taxon>Dictyostelia</taxon>
        <taxon>Acytosteliales</taxon>
        <taxon>Cavenderiaceae</taxon>
        <taxon>Cavenderia</taxon>
    </lineage>
</organism>
<dbReference type="SMART" id="SM00721">
    <property type="entry name" value="BAR"/>
    <property type="match status" value="1"/>
</dbReference>
<dbReference type="EMBL" id="GL883008">
    <property type="protein sequence ID" value="EGG23242.1"/>
    <property type="molecule type" value="Genomic_DNA"/>
</dbReference>
<dbReference type="InterPro" id="IPR004148">
    <property type="entry name" value="BAR_dom"/>
</dbReference>
<evidence type="ECO:0000256" key="2">
    <source>
        <dbReference type="ARBA" id="ARBA00022443"/>
    </source>
</evidence>
<dbReference type="PRINTS" id="PR00452">
    <property type="entry name" value="SH3DOMAIN"/>
</dbReference>
<proteinExistence type="predicted"/>